<organism evidence="2 3">
    <name type="scientific">Pristionchus mayeri</name>
    <dbReference type="NCBI Taxonomy" id="1317129"/>
    <lineage>
        <taxon>Eukaryota</taxon>
        <taxon>Metazoa</taxon>
        <taxon>Ecdysozoa</taxon>
        <taxon>Nematoda</taxon>
        <taxon>Chromadorea</taxon>
        <taxon>Rhabditida</taxon>
        <taxon>Rhabditina</taxon>
        <taxon>Diplogasteromorpha</taxon>
        <taxon>Diplogasteroidea</taxon>
        <taxon>Neodiplogasteridae</taxon>
        <taxon>Pristionchus</taxon>
    </lineage>
</organism>
<evidence type="ECO:0000313" key="3">
    <source>
        <dbReference type="Proteomes" id="UP001328107"/>
    </source>
</evidence>
<protein>
    <submittedName>
        <fullName evidence="2">Uncharacterized protein</fullName>
    </submittedName>
</protein>
<keyword evidence="3" id="KW-1185">Reference proteome</keyword>
<name>A0AAN5I8L0_9BILA</name>
<reference evidence="3" key="1">
    <citation type="submission" date="2022-10" db="EMBL/GenBank/DDBJ databases">
        <title>Genome assembly of Pristionchus species.</title>
        <authorList>
            <person name="Yoshida K."/>
            <person name="Sommer R.J."/>
        </authorList>
    </citation>
    <scope>NUCLEOTIDE SEQUENCE [LARGE SCALE GENOMIC DNA]</scope>
    <source>
        <strain evidence="3">RS5460</strain>
    </source>
</reference>
<accession>A0AAN5I8L0</accession>
<comment type="caution">
    <text evidence="2">The sequence shown here is derived from an EMBL/GenBank/DDBJ whole genome shotgun (WGS) entry which is preliminary data.</text>
</comment>
<gene>
    <name evidence="2" type="ORF">PMAYCL1PPCAC_26832</name>
</gene>
<dbReference type="EMBL" id="BTRK01000006">
    <property type="protein sequence ID" value="GMR56637.1"/>
    <property type="molecule type" value="Genomic_DNA"/>
</dbReference>
<dbReference type="Proteomes" id="UP001328107">
    <property type="component" value="Unassembled WGS sequence"/>
</dbReference>
<proteinExistence type="predicted"/>
<feature type="non-terminal residue" evidence="2">
    <location>
        <position position="1"/>
    </location>
</feature>
<evidence type="ECO:0000256" key="1">
    <source>
        <dbReference type="SAM" id="Coils"/>
    </source>
</evidence>
<evidence type="ECO:0000313" key="2">
    <source>
        <dbReference type="EMBL" id="GMR56637.1"/>
    </source>
</evidence>
<sequence>SERVSEADAARTRLETERDELQIALKKLKDEGDRAQQTIEEREREMANLERQLHDTKRKLKIQIRTEDQIKNLKKERDDLAGKLEILEQVVNSDPHFELYL</sequence>
<keyword evidence="1" id="KW-0175">Coiled coil</keyword>
<dbReference type="AlphaFoldDB" id="A0AAN5I8L0"/>
<feature type="coiled-coil region" evidence="1">
    <location>
        <begin position="4"/>
        <end position="90"/>
    </location>
</feature>